<dbReference type="OrthoDB" id="9808460at2"/>
<feature type="transmembrane region" description="Helical" evidence="1">
    <location>
        <begin position="12"/>
        <end position="45"/>
    </location>
</feature>
<dbReference type="EMBL" id="CP027860">
    <property type="protein sequence ID" value="AVP95776.1"/>
    <property type="molecule type" value="Genomic_DNA"/>
</dbReference>
<sequence length="167" mass="17258">MEAILLWLSTYGWYVLAGLCVLVGIVGTILPALPGIALVYVGLLIAAWHNGFERVSIWTMLVLGVLVAFAMLVDFLASAFGTKLAGASRWAFVGAGLGVLVGIFFGLPGLLIGPFVGAVLAEVAITQNVKQSLKAGIGATLGLLAGGLAKIALTFTMLGLFALAWLI</sequence>
<keyword evidence="3" id="KW-1185">Reference proteome</keyword>
<keyword evidence="1" id="KW-0472">Membrane</keyword>
<reference evidence="2 3" key="1">
    <citation type="submission" date="2018-03" db="EMBL/GenBank/DDBJ databases">
        <title>Ahniella affigens gen. nov., sp. nov., a gammaproteobacterium isolated from sandy soil near a stream.</title>
        <authorList>
            <person name="Ko Y."/>
            <person name="Kim J.-H."/>
        </authorList>
    </citation>
    <scope>NUCLEOTIDE SEQUENCE [LARGE SCALE GENOMIC DNA]</scope>
    <source>
        <strain evidence="2 3">D13</strain>
    </source>
</reference>
<reference evidence="2 3" key="2">
    <citation type="submission" date="2018-03" db="EMBL/GenBank/DDBJ databases">
        <authorList>
            <person name="Keele B.F."/>
        </authorList>
    </citation>
    <scope>NUCLEOTIDE SEQUENCE [LARGE SCALE GENOMIC DNA]</scope>
    <source>
        <strain evidence="2 3">D13</strain>
    </source>
</reference>
<dbReference type="RefSeq" id="WP_106889705.1">
    <property type="nucleotide sequence ID" value="NZ_CP027860.1"/>
</dbReference>
<dbReference type="PANTHER" id="PTHR39165:SF1">
    <property type="entry name" value="DUF456 DOMAIN-CONTAINING PROTEIN"/>
    <property type="match status" value="1"/>
</dbReference>
<organism evidence="2 3">
    <name type="scientific">Ahniella affigens</name>
    <dbReference type="NCBI Taxonomy" id="2021234"/>
    <lineage>
        <taxon>Bacteria</taxon>
        <taxon>Pseudomonadati</taxon>
        <taxon>Pseudomonadota</taxon>
        <taxon>Gammaproteobacteria</taxon>
        <taxon>Lysobacterales</taxon>
        <taxon>Rhodanobacteraceae</taxon>
        <taxon>Ahniella</taxon>
    </lineage>
</organism>
<feature type="transmembrane region" description="Helical" evidence="1">
    <location>
        <begin position="57"/>
        <end position="80"/>
    </location>
</feature>
<dbReference type="Proteomes" id="UP000241074">
    <property type="component" value="Chromosome"/>
</dbReference>
<evidence type="ECO:0000313" key="3">
    <source>
        <dbReference type="Proteomes" id="UP000241074"/>
    </source>
</evidence>
<accession>A0A2P1PLR7</accession>
<dbReference type="Pfam" id="PF04306">
    <property type="entry name" value="DUF456"/>
    <property type="match status" value="1"/>
</dbReference>
<gene>
    <name evidence="2" type="ORF">C7S18_00550</name>
</gene>
<evidence type="ECO:0000256" key="1">
    <source>
        <dbReference type="SAM" id="Phobius"/>
    </source>
</evidence>
<feature type="transmembrane region" description="Helical" evidence="1">
    <location>
        <begin position="141"/>
        <end position="166"/>
    </location>
</feature>
<keyword evidence="1" id="KW-1133">Transmembrane helix</keyword>
<dbReference type="InterPro" id="IPR007403">
    <property type="entry name" value="DUF456"/>
</dbReference>
<dbReference type="KEGG" id="xba:C7S18_00550"/>
<proteinExistence type="predicted"/>
<name>A0A2P1PLR7_9GAMM</name>
<keyword evidence="1" id="KW-0812">Transmembrane</keyword>
<dbReference type="PANTHER" id="PTHR39165">
    <property type="entry name" value="IG HYPOTHETICAL 17883"/>
    <property type="match status" value="1"/>
</dbReference>
<protein>
    <submittedName>
        <fullName evidence="2">DUF456 domain-containing protein</fullName>
    </submittedName>
</protein>
<dbReference type="AlphaFoldDB" id="A0A2P1PLR7"/>
<evidence type="ECO:0000313" key="2">
    <source>
        <dbReference type="EMBL" id="AVP95776.1"/>
    </source>
</evidence>
<feature type="transmembrane region" description="Helical" evidence="1">
    <location>
        <begin position="92"/>
        <end position="120"/>
    </location>
</feature>